<dbReference type="PANTHER" id="PTHR38695">
    <property type="entry name" value="AMINO ACID PERMEASE_ SLC12A DOMAIN-CONTAINING PROTEIN"/>
    <property type="match status" value="1"/>
</dbReference>
<comment type="caution">
    <text evidence="3">The sequence shown here is derived from an EMBL/GenBank/DDBJ whole genome shotgun (WGS) entry which is preliminary data.</text>
</comment>
<organism evidence="3 4">
    <name type="scientific">Georgenia muralis</name>
    <dbReference type="NCBI Taxonomy" id="154117"/>
    <lineage>
        <taxon>Bacteria</taxon>
        <taxon>Bacillati</taxon>
        <taxon>Actinomycetota</taxon>
        <taxon>Actinomycetes</taxon>
        <taxon>Micrococcales</taxon>
        <taxon>Bogoriellaceae</taxon>
        <taxon>Georgenia</taxon>
    </lineage>
</organism>
<feature type="region of interest" description="Disordered" evidence="1">
    <location>
        <begin position="1"/>
        <end position="36"/>
    </location>
</feature>
<dbReference type="Proteomes" id="UP000280726">
    <property type="component" value="Unassembled WGS sequence"/>
</dbReference>
<evidence type="ECO:0000256" key="1">
    <source>
        <dbReference type="SAM" id="MobiDB-lite"/>
    </source>
</evidence>
<dbReference type="InterPro" id="IPR040841">
    <property type="entry name" value="Luciferase_dom"/>
</dbReference>
<evidence type="ECO:0000313" key="4">
    <source>
        <dbReference type="Proteomes" id="UP000280726"/>
    </source>
</evidence>
<feature type="domain" description="Luciferase" evidence="2">
    <location>
        <begin position="84"/>
        <end position="152"/>
    </location>
</feature>
<evidence type="ECO:0000313" key="3">
    <source>
        <dbReference type="EMBL" id="RPF26187.1"/>
    </source>
</evidence>
<dbReference type="Pfam" id="PF17648">
    <property type="entry name" value="Luciferase"/>
    <property type="match status" value="1"/>
</dbReference>
<protein>
    <recommendedName>
        <fullName evidence="2">Luciferase domain-containing protein</fullName>
    </recommendedName>
</protein>
<accession>A0A3N4Z0Q7</accession>
<dbReference type="AlphaFoldDB" id="A0A3N4Z0Q7"/>
<dbReference type="EMBL" id="RKRA01000001">
    <property type="protein sequence ID" value="RPF26187.1"/>
    <property type="molecule type" value="Genomic_DNA"/>
</dbReference>
<name>A0A3N4Z0Q7_9MICO</name>
<keyword evidence="4" id="KW-1185">Reference proteome</keyword>
<feature type="compositionally biased region" description="Polar residues" evidence="1">
    <location>
        <begin position="17"/>
        <end position="26"/>
    </location>
</feature>
<gene>
    <name evidence="3" type="ORF">EDD32_0617</name>
</gene>
<dbReference type="InterPro" id="IPR048273">
    <property type="entry name" value="Luciferase"/>
</dbReference>
<reference evidence="3 4" key="1">
    <citation type="submission" date="2018-11" db="EMBL/GenBank/DDBJ databases">
        <title>Sequencing the genomes of 1000 actinobacteria strains.</title>
        <authorList>
            <person name="Klenk H.-P."/>
        </authorList>
    </citation>
    <scope>NUCLEOTIDE SEQUENCE [LARGE SCALE GENOMIC DNA]</scope>
    <source>
        <strain evidence="3 4">DSM 14418</strain>
    </source>
</reference>
<evidence type="ECO:0000259" key="2">
    <source>
        <dbReference type="Pfam" id="PF17648"/>
    </source>
</evidence>
<dbReference type="PANTHER" id="PTHR38695:SF1">
    <property type="entry name" value="AMINO ACID PERMEASE_ SLC12A DOMAIN-CONTAINING PROTEIN"/>
    <property type="match status" value="1"/>
</dbReference>
<proteinExistence type="predicted"/>
<sequence>MSNADPVAMPHRPGPRPSTTSTNPHTQLDQQPDDDQPRQYLIGQLIDLPGVVWASSMISVPGARALTLPRGRAQGPPDSFMVDTEFAHLHPAPDHSLHLVLPPTAAKAAIEAGWAEQHPVARLGIIAPGAVMVYAPRDAYEADIAAGLVMASYAYATGAEPPLRSEPGTTPGPEGTA</sequence>